<keyword evidence="7" id="KW-1015">Disulfide bond</keyword>
<evidence type="ECO:0000259" key="12">
    <source>
        <dbReference type="PROSITE" id="PS50835"/>
    </source>
</evidence>
<dbReference type="InterPro" id="IPR003877">
    <property type="entry name" value="SPRY_dom"/>
</dbReference>
<dbReference type="AlphaFoldDB" id="A0A8T1S086"/>
<dbReference type="CDD" id="cd05713">
    <property type="entry name" value="IgV_MOG_like"/>
    <property type="match status" value="1"/>
</dbReference>
<dbReference type="Proteomes" id="UP000765507">
    <property type="component" value="Unassembled WGS sequence"/>
</dbReference>
<dbReference type="GO" id="GO:0001817">
    <property type="term" value="P:regulation of cytokine production"/>
    <property type="evidence" value="ECO:0007669"/>
    <property type="project" value="TreeGrafter"/>
</dbReference>
<keyword evidence="14" id="KW-1185">Reference proteome</keyword>
<dbReference type="OrthoDB" id="9986391at2759"/>
<dbReference type="Pfam" id="PF13765">
    <property type="entry name" value="PRY"/>
    <property type="match status" value="1"/>
</dbReference>
<evidence type="ECO:0000256" key="7">
    <source>
        <dbReference type="ARBA" id="ARBA00023157"/>
    </source>
</evidence>
<dbReference type="GO" id="GO:0009897">
    <property type="term" value="C:external side of plasma membrane"/>
    <property type="evidence" value="ECO:0007669"/>
    <property type="project" value="TreeGrafter"/>
</dbReference>
<keyword evidence="8" id="KW-0325">Glycoprotein</keyword>
<dbReference type="SMART" id="SM00589">
    <property type="entry name" value="PRY"/>
    <property type="match status" value="1"/>
</dbReference>
<dbReference type="PRINTS" id="PR01407">
    <property type="entry name" value="BUTYPHLNCDUF"/>
</dbReference>
<reference evidence="13 14" key="1">
    <citation type="journal article" date="2020" name="G3 (Bethesda)">
        <title>Draft Genome of the Common Snapping Turtle, Chelydra serpentina, a Model for Phenotypic Plasticity in Reptiles.</title>
        <authorList>
            <person name="Das D."/>
            <person name="Singh S.K."/>
            <person name="Bierstedt J."/>
            <person name="Erickson A."/>
            <person name="Galli G.L.J."/>
            <person name="Crossley D.A. 2nd"/>
            <person name="Rhen T."/>
        </authorList>
    </citation>
    <scope>NUCLEOTIDE SEQUENCE [LARGE SCALE GENOMIC DNA]</scope>
    <source>
        <strain evidence="13">KW</strain>
    </source>
</reference>
<dbReference type="Gene3D" id="2.60.120.920">
    <property type="match status" value="1"/>
</dbReference>
<evidence type="ECO:0000313" key="14">
    <source>
        <dbReference type="Proteomes" id="UP000765507"/>
    </source>
</evidence>
<feature type="domain" description="Ig-like" evidence="12">
    <location>
        <begin position="95"/>
        <end position="180"/>
    </location>
</feature>
<dbReference type="PANTHER" id="PTHR24100">
    <property type="entry name" value="BUTYROPHILIN"/>
    <property type="match status" value="1"/>
</dbReference>
<dbReference type="InterPro" id="IPR001870">
    <property type="entry name" value="B30.2/SPRY"/>
</dbReference>
<evidence type="ECO:0000256" key="5">
    <source>
        <dbReference type="ARBA" id="ARBA00022989"/>
    </source>
</evidence>
<dbReference type="SUPFAM" id="SSF48726">
    <property type="entry name" value="Immunoglobulin"/>
    <property type="match status" value="2"/>
</dbReference>
<feature type="domain" description="B30.2/SPRY" evidence="11">
    <location>
        <begin position="216"/>
        <end position="406"/>
    </location>
</feature>
<organism evidence="13 14">
    <name type="scientific">Chelydra serpentina</name>
    <name type="common">Snapping turtle</name>
    <name type="synonym">Testudo serpentina</name>
    <dbReference type="NCBI Taxonomy" id="8475"/>
    <lineage>
        <taxon>Eukaryota</taxon>
        <taxon>Metazoa</taxon>
        <taxon>Chordata</taxon>
        <taxon>Craniata</taxon>
        <taxon>Vertebrata</taxon>
        <taxon>Euteleostomi</taxon>
        <taxon>Archelosauria</taxon>
        <taxon>Testudinata</taxon>
        <taxon>Testudines</taxon>
        <taxon>Cryptodira</taxon>
        <taxon>Durocryptodira</taxon>
        <taxon>Americhelydia</taxon>
        <taxon>Chelydroidea</taxon>
        <taxon>Chelydridae</taxon>
        <taxon>Chelydra</taxon>
    </lineage>
</organism>
<evidence type="ECO:0000256" key="8">
    <source>
        <dbReference type="ARBA" id="ARBA00023180"/>
    </source>
</evidence>
<evidence type="ECO:0000313" key="13">
    <source>
        <dbReference type="EMBL" id="KAG6922572.1"/>
    </source>
</evidence>
<dbReference type="InterPro" id="IPR050504">
    <property type="entry name" value="IgSF_BTN/MOG"/>
</dbReference>
<name>A0A8T1S086_CHESE</name>
<dbReference type="PROSITE" id="PS50188">
    <property type="entry name" value="B302_SPRY"/>
    <property type="match status" value="1"/>
</dbReference>
<feature type="domain" description="Ig-like" evidence="12">
    <location>
        <begin position="1"/>
        <end position="89"/>
    </location>
</feature>
<proteinExistence type="inferred from homology"/>
<dbReference type="SMART" id="SM00449">
    <property type="entry name" value="SPRY"/>
    <property type="match status" value="1"/>
</dbReference>
<dbReference type="InterPro" id="IPR007110">
    <property type="entry name" value="Ig-like_dom"/>
</dbReference>
<sequence>PKMSAENMEVRWFRSQLSQFVHRYSDGKDQTEDQTPEYQGRTVFLRESITNGSVSLRIHNIRPSDEGQYRCFFQSLTFYNEATLELKVAALGSDPQLSVEGYQNGGIRVVCQSIGWYPEPQVLWRDPSGQHLPSLSETSRVDDGLFEAQTTIVIIENSNQKLSCCVWNSHLNQEKESTIYVSDAFFPKVSLWIVALCVILVVLFVCIGLIVHLFRIKEKLTAELRWRRVLTHPVTVTLDPDTAHPNLILSEDRKCVRWGDTRQRLPDNPKRFDSRPCVLSCEAFTSGSHYWEVEVGNGRGWAVGVARESVKRKKWIKRNPEEGIWAVDCDWGGQYRALTSSRTCLPLSDVLRKLGIYLDYERGQVTFFNADKEALIFAFPTASFNMERVFPLLWLWDTESELRLCC</sequence>
<comment type="similarity">
    <text evidence="2">Belongs to the immunoglobulin superfamily. BTN/MOG family.</text>
</comment>
<keyword evidence="9" id="KW-0393">Immunoglobulin domain</keyword>
<dbReference type="EMBL" id="JAHGAV010001234">
    <property type="protein sequence ID" value="KAG6922572.1"/>
    <property type="molecule type" value="Genomic_DNA"/>
</dbReference>
<keyword evidence="5 10" id="KW-1133">Transmembrane helix</keyword>
<dbReference type="Pfam" id="PF00622">
    <property type="entry name" value="SPRY"/>
    <property type="match status" value="1"/>
</dbReference>
<evidence type="ECO:0000256" key="1">
    <source>
        <dbReference type="ARBA" id="ARBA00004479"/>
    </source>
</evidence>
<dbReference type="InterPro" id="IPR006574">
    <property type="entry name" value="PRY"/>
</dbReference>
<dbReference type="InterPro" id="IPR036179">
    <property type="entry name" value="Ig-like_dom_sf"/>
</dbReference>
<dbReference type="PANTHER" id="PTHR24100:SF149">
    <property type="entry name" value="BG-LIKE ANTIGEN 1-RELATED"/>
    <property type="match status" value="1"/>
</dbReference>
<keyword evidence="6 10" id="KW-0472">Membrane</keyword>
<dbReference type="Pfam" id="PF07686">
    <property type="entry name" value="V-set"/>
    <property type="match status" value="1"/>
</dbReference>
<dbReference type="FunFam" id="2.60.40.10:FF:000208">
    <property type="entry name" value="Butyrophilin subfamily 1 member A1"/>
    <property type="match status" value="1"/>
</dbReference>
<protein>
    <submittedName>
        <fullName evidence="13">Butyrophilin subfamily 2 member A1</fullName>
    </submittedName>
</protein>
<feature type="non-terminal residue" evidence="13">
    <location>
        <position position="406"/>
    </location>
</feature>
<feature type="transmembrane region" description="Helical" evidence="10">
    <location>
        <begin position="191"/>
        <end position="214"/>
    </location>
</feature>
<gene>
    <name evidence="13" type="ORF">G0U57_001861</name>
</gene>
<keyword evidence="4" id="KW-0732">Signal</keyword>
<dbReference type="InterPro" id="IPR053896">
    <property type="entry name" value="BTN3A2-like_Ig-C"/>
</dbReference>
<evidence type="ECO:0000256" key="2">
    <source>
        <dbReference type="ARBA" id="ARBA00007591"/>
    </source>
</evidence>
<dbReference type="InterPro" id="IPR013106">
    <property type="entry name" value="Ig_V-set"/>
</dbReference>
<evidence type="ECO:0000256" key="4">
    <source>
        <dbReference type="ARBA" id="ARBA00022729"/>
    </source>
</evidence>
<evidence type="ECO:0000256" key="3">
    <source>
        <dbReference type="ARBA" id="ARBA00022692"/>
    </source>
</evidence>
<dbReference type="CDD" id="cd12888">
    <property type="entry name" value="SPRY_PRY_TRIM7_like"/>
    <property type="match status" value="1"/>
</dbReference>
<dbReference type="InterPro" id="IPR013320">
    <property type="entry name" value="ConA-like_dom_sf"/>
</dbReference>
<accession>A0A8T1S086</accession>
<evidence type="ECO:0000256" key="6">
    <source>
        <dbReference type="ARBA" id="ARBA00023136"/>
    </source>
</evidence>
<evidence type="ECO:0000256" key="10">
    <source>
        <dbReference type="SAM" id="Phobius"/>
    </source>
</evidence>
<dbReference type="Gene3D" id="2.60.40.10">
    <property type="entry name" value="Immunoglobulins"/>
    <property type="match status" value="2"/>
</dbReference>
<dbReference type="InterPro" id="IPR003879">
    <property type="entry name" value="Butyrophylin_SPRY"/>
</dbReference>
<dbReference type="SUPFAM" id="SSF49899">
    <property type="entry name" value="Concanavalin A-like lectins/glucanases"/>
    <property type="match status" value="1"/>
</dbReference>
<dbReference type="InterPro" id="IPR013783">
    <property type="entry name" value="Ig-like_fold"/>
</dbReference>
<dbReference type="Pfam" id="PF22705">
    <property type="entry name" value="C2-set_3"/>
    <property type="match status" value="1"/>
</dbReference>
<evidence type="ECO:0000259" key="11">
    <source>
        <dbReference type="PROSITE" id="PS50188"/>
    </source>
</evidence>
<evidence type="ECO:0000256" key="9">
    <source>
        <dbReference type="ARBA" id="ARBA00023319"/>
    </source>
</evidence>
<dbReference type="GO" id="GO:0050852">
    <property type="term" value="P:T cell receptor signaling pathway"/>
    <property type="evidence" value="ECO:0007669"/>
    <property type="project" value="TreeGrafter"/>
</dbReference>
<keyword evidence="3 10" id="KW-0812">Transmembrane</keyword>
<dbReference type="PROSITE" id="PS50835">
    <property type="entry name" value="IG_LIKE"/>
    <property type="match status" value="2"/>
</dbReference>
<dbReference type="GO" id="GO:0005102">
    <property type="term" value="F:signaling receptor binding"/>
    <property type="evidence" value="ECO:0007669"/>
    <property type="project" value="TreeGrafter"/>
</dbReference>
<dbReference type="InterPro" id="IPR043136">
    <property type="entry name" value="B30.2/SPRY_sf"/>
</dbReference>
<dbReference type="FunFam" id="2.60.120.920:FF:000004">
    <property type="entry name" value="Butyrophilin subfamily 1 member A1"/>
    <property type="match status" value="1"/>
</dbReference>
<comment type="caution">
    <text evidence="13">The sequence shown here is derived from an EMBL/GenBank/DDBJ whole genome shotgun (WGS) entry which is preliminary data.</text>
</comment>
<dbReference type="FunFam" id="2.60.40.10:FF:000088">
    <property type="entry name" value="Butyrophilin subfamily 1 member A1"/>
    <property type="match status" value="1"/>
</dbReference>
<comment type="subcellular location">
    <subcellularLocation>
        <location evidence="1">Membrane</location>
        <topology evidence="1">Single-pass type I membrane protein</topology>
    </subcellularLocation>
</comment>